<keyword evidence="3" id="KW-1185">Reference proteome</keyword>
<name>A0A2P5E8Q8_TREOI</name>
<feature type="region of interest" description="Disordered" evidence="1">
    <location>
        <begin position="1"/>
        <end position="22"/>
    </location>
</feature>
<dbReference type="Proteomes" id="UP000237000">
    <property type="component" value="Unassembled WGS sequence"/>
</dbReference>
<organism evidence="2 3">
    <name type="scientific">Trema orientale</name>
    <name type="common">Charcoal tree</name>
    <name type="synonym">Celtis orientalis</name>
    <dbReference type="NCBI Taxonomy" id="63057"/>
    <lineage>
        <taxon>Eukaryota</taxon>
        <taxon>Viridiplantae</taxon>
        <taxon>Streptophyta</taxon>
        <taxon>Embryophyta</taxon>
        <taxon>Tracheophyta</taxon>
        <taxon>Spermatophyta</taxon>
        <taxon>Magnoliopsida</taxon>
        <taxon>eudicotyledons</taxon>
        <taxon>Gunneridae</taxon>
        <taxon>Pentapetalae</taxon>
        <taxon>rosids</taxon>
        <taxon>fabids</taxon>
        <taxon>Rosales</taxon>
        <taxon>Cannabaceae</taxon>
        <taxon>Trema</taxon>
    </lineage>
</organism>
<dbReference type="EMBL" id="JXTC01000205">
    <property type="protein sequence ID" value="PON81932.1"/>
    <property type="molecule type" value="Genomic_DNA"/>
</dbReference>
<dbReference type="AlphaFoldDB" id="A0A2P5E8Q8"/>
<evidence type="ECO:0000313" key="2">
    <source>
        <dbReference type="EMBL" id="PON81932.1"/>
    </source>
</evidence>
<gene>
    <name evidence="2" type="ORF">TorRG33x02_222550</name>
</gene>
<dbReference type="InParanoid" id="A0A2P5E8Q8"/>
<accession>A0A2P5E8Q8</accession>
<protein>
    <submittedName>
        <fullName evidence="2">Uncharacterized protein</fullName>
    </submittedName>
</protein>
<evidence type="ECO:0000256" key="1">
    <source>
        <dbReference type="SAM" id="MobiDB-lite"/>
    </source>
</evidence>
<comment type="caution">
    <text evidence="2">The sequence shown here is derived from an EMBL/GenBank/DDBJ whole genome shotgun (WGS) entry which is preliminary data.</text>
</comment>
<evidence type="ECO:0000313" key="3">
    <source>
        <dbReference type="Proteomes" id="UP000237000"/>
    </source>
</evidence>
<reference evidence="3" key="1">
    <citation type="submission" date="2016-06" db="EMBL/GenBank/DDBJ databases">
        <title>Parallel loss of symbiosis genes in relatives of nitrogen-fixing non-legume Parasponia.</title>
        <authorList>
            <person name="Van Velzen R."/>
            <person name="Holmer R."/>
            <person name="Bu F."/>
            <person name="Rutten L."/>
            <person name="Van Zeijl A."/>
            <person name="Liu W."/>
            <person name="Santuari L."/>
            <person name="Cao Q."/>
            <person name="Sharma T."/>
            <person name="Shen D."/>
            <person name="Roswanjaya Y."/>
            <person name="Wardhani T."/>
            <person name="Kalhor M.S."/>
            <person name="Jansen J."/>
            <person name="Van den Hoogen J."/>
            <person name="Gungor B."/>
            <person name="Hartog M."/>
            <person name="Hontelez J."/>
            <person name="Verver J."/>
            <person name="Yang W.-C."/>
            <person name="Schijlen E."/>
            <person name="Repin R."/>
            <person name="Schilthuizen M."/>
            <person name="Schranz E."/>
            <person name="Heidstra R."/>
            <person name="Miyata K."/>
            <person name="Fedorova E."/>
            <person name="Kohlen W."/>
            <person name="Bisseling T."/>
            <person name="Smit S."/>
            <person name="Geurts R."/>
        </authorList>
    </citation>
    <scope>NUCLEOTIDE SEQUENCE [LARGE SCALE GENOMIC DNA]</scope>
    <source>
        <strain evidence="3">cv. RG33-2</strain>
    </source>
</reference>
<proteinExistence type="predicted"/>
<sequence length="75" mass="8623">MKRKAHSKRAPRTKHHTTMAAKGVKKKEKVIAIECWSCCFLHVFQSKENNKSFLDSCILSKKTRIGRVSIMISFS</sequence>